<dbReference type="GeneTree" id="ENSGT01150000287844"/>
<keyword evidence="3" id="KW-1185">Reference proteome</keyword>
<reference evidence="2" key="1">
    <citation type="submission" date="2025-08" db="UniProtKB">
        <authorList>
            <consortium name="Ensembl"/>
        </authorList>
    </citation>
    <scope>IDENTIFICATION</scope>
</reference>
<keyword evidence="1" id="KW-0732">Signal</keyword>
<protein>
    <recommendedName>
        <fullName evidence="4">Tc1-like transposase DDE domain-containing protein</fullName>
    </recommendedName>
</protein>
<sequence>MLHCLHNALWLKFSVWGLSDKLSAAKKNKLSFTVHCEDSEACVMIWGCFSYYGVMVPRAEEEMPLKWVFQPDNEPKHTAFHREQRAASWFQTNKINVIEWPAQSPDLNPIENFKCLSL</sequence>
<reference evidence="2" key="2">
    <citation type="submission" date="2025-09" db="UniProtKB">
        <authorList>
            <consortium name="Ensembl"/>
        </authorList>
    </citation>
    <scope>IDENTIFICATION</scope>
</reference>
<evidence type="ECO:0000313" key="3">
    <source>
        <dbReference type="Proteomes" id="UP000694565"/>
    </source>
</evidence>
<evidence type="ECO:0000313" key="2">
    <source>
        <dbReference type="Ensembl" id="ENSCLMP00005044847.1"/>
    </source>
</evidence>
<evidence type="ECO:0008006" key="4">
    <source>
        <dbReference type="Google" id="ProtNLM"/>
    </source>
</evidence>
<proteinExistence type="predicted"/>
<accession>A0A8C3ARJ5</accession>
<dbReference type="AlphaFoldDB" id="A0A8C3ARJ5"/>
<dbReference type="Ensembl" id="ENSCLMT00005046420.1">
    <property type="protein sequence ID" value="ENSCLMP00005044847.1"/>
    <property type="gene ID" value="ENSCLMG00005020695.1"/>
</dbReference>
<name>A0A8C3ARJ5_CYCLU</name>
<organism evidence="2 3">
    <name type="scientific">Cyclopterus lumpus</name>
    <name type="common">Lumpsucker</name>
    <dbReference type="NCBI Taxonomy" id="8103"/>
    <lineage>
        <taxon>Eukaryota</taxon>
        <taxon>Metazoa</taxon>
        <taxon>Chordata</taxon>
        <taxon>Craniata</taxon>
        <taxon>Vertebrata</taxon>
        <taxon>Euteleostomi</taxon>
        <taxon>Actinopterygii</taxon>
        <taxon>Neopterygii</taxon>
        <taxon>Teleostei</taxon>
        <taxon>Neoteleostei</taxon>
        <taxon>Acanthomorphata</taxon>
        <taxon>Eupercaria</taxon>
        <taxon>Perciformes</taxon>
        <taxon>Cottioidei</taxon>
        <taxon>Cottales</taxon>
        <taxon>Cyclopteridae</taxon>
        <taxon>Cyclopterus</taxon>
    </lineage>
</organism>
<dbReference type="InterPro" id="IPR036397">
    <property type="entry name" value="RNaseH_sf"/>
</dbReference>
<feature type="chain" id="PRO_5034235056" description="Tc1-like transposase DDE domain-containing protein" evidence="1">
    <location>
        <begin position="18"/>
        <end position="118"/>
    </location>
</feature>
<dbReference type="Proteomes" id="UP000694565">
    <property type="component" value="Unplaced"/>
</dbReference>
<dbReference type="GO" id="GO:0003676">
    <property type="term" value="F:nucleic acid binding"/>
    <property type="evidence" value="ECO:0007669"/>
    <property type="project" value="InterPro"/>
</dbReference>
<dbReference type="Gene3D" id="3.30.420.10">
    <property type="entry name" value="Ribonuclease H-like superfamily/Ribonuclease H"/>
    <property type="match status" value="1"/>
</dbReference>
<feature type="signal peptide" evidence="1">
    <location>
        <begin position="1"/>
        <end position="17"/>
    </location>
</feature>
<evidence type="ECO:0000256" key="1">
    <source>
        <dbReference type="SAM" id="SignalP"/>
    </source>
</evidence>